<protein>
    <submittedName>
        <fullName evidence="2">Uncharacterized protein</fullName>
    </submittedName>
</protein>
<accession>A0A9N7TG48</accession>
<gene>
    <name evidence="2" type="ORF">PLEPLA_LOCUS139</name>
</gene>
<feature type="region of interest" description="Disordered" evidence="1">
    <location>
        <begin position="65"/>
        <end position="105"/>
    </location>
</feature>
<name>A0A9N7TG48_PLEPL</name>
<reference evidence="2" key="1">
    <citation type="submission" date="2020-03" db="EMBL/GenBank/DDBJ databases">
        <authorList>
            <person name="Weist P."/>
        </authorList>
    </citation>
    <scope>NUCLEOTIDE SEQUENCE</scope>
</reference>
<organism evidence="2 3">
    <name type="scientific">Pleuronectes platessa</name>
    <name type="common">European plaice</name>
    <dbReference type="NCBI Taxonomy" id="8262"/>
    <lineage>
        <taxon>Eukaryota</taxon>
        <taxon>Metazoa</taxon>
        <taxon>Chordata</taxon>
        <taxon>Craniata</taxon>
        <taxon>Vertebrata</taxon>
        <taxon>Euteleostomi</taxon>
        <taxon>Actinopterygii</taxon>
        <taxon>Neopterygii</taxon>
        <taxon>Teleostei</taxon>
        <taxon>Neoteleostei</taxon>
        <taxon>Acanthomorphata</taxon>
        <taxon>Carangaria</taxon>
        <taxon>Pleuronectiformes</taxon>
        <taxon>Pleuronectoidei</taxon>
        <taxon>Pleuronectidae</taxon>
        <taxon>Pleuronectes</taxon>
    </lineage>
</organism>
<dbReference type="AlphaFoldDB" id="A0A9N7TG48"/>
<feature type="compositionally biased region" description="Pro residues" evidence="1">
    <location>
        <begin position="200"/>
        <end position="210"/>
    </location>
</feature>
<evidence type="ECO:0000313" key="2">
    <source>
        <dbReference type="EMBL" id="CAB1412447.1"/>
    </source>
</evidence>
<evidence type="ECO:0000313" key="3">
    <source>
        <dbReference type="Proteomes" id="UP001153269"/>
    </source>
</evidence>
<comment type="caution">
    <text evidence="2">The sequence shown here is derived from an EMBL/GenBank/DDBJ whole genome shotgun (WGS) entry which is preliminary data.</text>
</comment>
<keyword evidence="3" id="KW-1185">Reference proteome</keyword>
<dbReference type="EMBL" id="CADEAL010000002">
    <property type="protein sequence ID" value="CAB1412447.1"/>
    <property type="molecule type" value="Genomic_DNA"/>
</dbReference>
<feature type="compositionally biased region" description="Acidic residues" evidence="1">
    <location>
        <begin position="89"/>
        <end position="98"/>
    </location>
</feature>
<sequence length="254" mass="26524">MNHWDAESAGVLTIAASCPTAAPEEGFTDTEGRPAAEGLLKTGSLCAEQVLEIAALWWHGFSHRSLPGRKQKKGNKEGLGEKGRRQEGIDTELGEEPEPASSRLIEGDCVVLGGRGGGGGGSGFSRLLRPRVSAERGGSAGDQQERTGTGVQAGLSAGETQGDRDGGGGQEAEWMGRTRRGPTHQKAQPPEQIGDSQHTAPPPPPPPPTSYKPCQMPKSLVGYSPVDHGNKERRVNNTQAASTPVGGIRAVRGT</sequence>
<evidence type="ECO:0000256" key="1">
    <source>
        <dbReference type="SAM" id="MobiDB-lite"/>
    </source>
</evidence>
<proteinExistence type="predicted"/>
<dbReference type="Proteomes" id="UP001153269">
    <property type="component" value="Unassembled WGS sequence"/>
</dbReference>
<feature type="compositionally biased region" description="Basic and acidic residues" evidence="1">
    <location>
        <begin position="74"/>
        <end position="88"/>
    </location>
</feature>
<feature type="region of interest" description="Disordered" evidence="1">
    <location>
        <begin position="133"/>
        <end position="254"/>
    </location>
</feature>